<keyword evidence="2 8" id="KW-0812">Transmembrane</keyword>
<evidence type="ECO:0000313" key="10">
    <source>
        <dbReference type="EMBL" id="CAK8697310.1"/>
    </source>
</evidence>
<evidence type="ECO:0000256" key="3">
    <source>
        <dbReference type="ARBA" id="ARBA00022989"/>
    </source>
</evidence>
<reference evidence="10 11" key="1">
    <citation type="submission" date="2024-02" db="EMBL/GenBank/DDBJ databases">
        <authorList>
            <person name="Daric V."/>
            <person name="Darras S."/>
        </authorList>
    </citation>
    <scope>NUCLEOTIDE SEQUENCE [LARGE SCALE GENOMIC DNA]</scope>
</reference>
<dbReference type="PROSITE" id="PS50262">
    <property type="entry name" value="G_PROTEIN_RECEP_F1_2"/>
    <property type="match status" value="1"/>
</dbReference>
<keyword evidence="11" id="KW-1185">Reference proteome</keyword>
<evidence type="ECO:0000313" key="11">
    <source>
        <dbReference type="Proteomes" id="UP001642483"/>
    </source>
</evidence>
<evidence type="ECO:0000256" key="1">
    <source>
        <dbReference type="ARBA" id="ARBA00004141"/>
    </source>
</evidence>
<dbReference type="SUPFAM" id="SSF81321">
    <property type="entry name" value="Family A G protein-coupled receptor-like"/>
    <property type="match status" value="1"/>
</dbReference>
<evidence type="ECO:0000256" key="5">
    <source>
        <dbReference type="ARBA" id="ARBA00023136"/>
    </source>
</evidence>
<feature type="transmembrane region" description="Helical" evidence="8">
    <location>
        <begin position="111"/>
        <end position="133"/>
    </location>
</feature>
<dbReference type="PANTHER" id="PTHR24243">
    <property type="entry name" value="G-PROTEIN COUPLED RECEPTOR"/>
    <property type="match status" value="1"/>
</dbReference>
<feature type="transmembrane region" description="Helical" evidence="8">
    <location>
        <begin position="33"/>
        <end position="61"/>
    </location>
</feature>
<feature type="domain" description="G-protein coupled receptors family 1 profile" evidence="9">
    <location>
        <begin position="50"/>
        <end position="323"/>
    </location>
</feature>
<evidence type="ECO:0000256" key="7">
    <source>
        <dbReference type="ARBA" id="ARBA00023224"/>
    </source>
</evidence>
<feature type="transmembrane region" description="Helical" evidence="8">
    <location>
        <begin position="68"/>
        <end position="91"/>
    </location>
</feature>
<dbReference type="InterPro" id="IPR017452">
    <property type="entry name" value="GPCR_Rhodpsn_7TM"/>
</dbReference>
<evidence type="ECO:0000256" key="6">
    <source>
        <dbReference type="ARBA" id="ARBA00023170"/>
    </source>
</evidence>
<evidence type="ECO:0000259" key="9">
    <source>
        <dbReference type="PROSITE" id="PS50262"/>
    </source>
</evidence>
<dbReference type="PANTHER" id="PTHR24243:SF234">
    <property type="entry name" value="GROWTH HORMONE SECRETAGOGUE RECEPTOR TYPE 1-LIKE"/>
    <property type="match status" value="1"/>
</dbReference>
<name>A0ABP0GZZ7_CLALP</name>
<dbReference type="Proteomes" id="UP001642483">
    <property type="component" value="Unassembled WGS sequence"/>
</dbReference>
<sequence>MNTTPLPLSNVTMMSVTSNESITYERPFSEDGIILSSVFIFTFLVLGVCGNTLTIAVIGYYKELNENVFMRFILSLCVSDLISALISWLFLYRRTWGFDEWAPLPDFLCKFYWAADIMTSYVTALHVLSFAILRFVSIQFPFMYNRIKLFHGNVWMAAIWVVCFCSGFIPCMFIFGSRTRDAAYRTQGSGLPDARWPSCTALVERLHSYVLYQKVGYSIFLYGPMVGVVVMCIATIIMVAMRTRKRATSKKLEKLQRKERQSTIQLVLIIISFLLGYVPFTAYEFWSVQNYPQTQLFFRIDYWFGMIEYIFLRFSECLNPLFYNLGSSKVRGYTKKFLKEKLCHSCFAIIPRPKPKERPRSTGSDAISTIANGFI</sequence>
<evidence type="ECO:0000256" key="4">
    <source>
        <dbReference type="ARBA" id="ARBA00023040"/>
    </source>
</evidence>
<feature type="transmembrane region" description="Helical" evidence="8">
    <location>
        <begin position="302"/>
        <end position="326"/>
    </location>
</feature>
<dbReference type="Pfam" id="PF00001">
    <property type="entry name" value="7tm_1"/>
    <property type="match status" value="1"/>
</dbReference>
<keyword evidence="3 8" id="KW-1133">Transmembrane helix</keyword>
<feature type="transmembrane region" description="Helical" evidence="8">
    <location>
        <begin position="154"/>
        <end position="175"/>
    </location>
</feature>
<feature type="transmembrane region" description="Helical" evidence="8">
    <location>
        <begin position="219"/>
        <end position="241"/>
    </location>
</feature>
<keyword evidence="5 8" id="KW-0472">Membrane</keyword>
<dbReference type="InterPro" id="IPR000276">
    <property type="entry name" value="GPCR_Rhodpsn"/>
</dbReference>
<proteinExistence type="predicted"/>
<evidence type="ECO:0000256" key="8">
    <source>
        <dbReference type="SAM" id="Phobius"/>
    </source>
</evidence>
<comment type="caution">
    <text evidence="10">The sequence shown here is derived from an EMBL/GenBank/DDBJ whole genome shotgun (WGS) entry which is preliminary data.</text>
</comment>
<dbReference type="PRINTS" id="PR00237">
    <property type="entry name" value="GPCRRHODOPSN"/>
</dbReference>
<keyword evidence="7" id="KW-0807">Transducer</keyword>
<gene>
    <name evidence="10" type="ORF">CVLEPA_LOCUS30561</name>
</gene>
<protein>
    <recommendedName>
        <fullName evidence="9">G-protein coupled receptors family 1 profile domain-containing protein</fullName>
    </recommendedName>
</protein>
<keyword evidence="4" id="KW-0297">G-protein coupled receptor</keyword>
<accession>A0ABP0GZZ7</accession>
<feature type="transmembrane region" description="Helical" evidence="8">
    <location>
        <begin position="262"/>
        <end position="282"/>
    </location>
</feature>
<comment type="subcellular location">
    <subcellularLocation>
        <location evidence="1">Membrane</location>
        <topology evidence="1">Multi-pass membrane protein</topology>
    </subcellularLocation>
</comment>
<evidence type="ECO:0000256" key="2">
    <source>
        <dbReference type="ARBA" id="ARBA00022692"/>
    </source>
</evidence>
<keyword evidence="6" id="KW-0675">Receptor</keyword>
<dbReference type="EMBL" id="CAWYQH010000163">
    <property type="protein sequence ID" value="CAK8697310.1"/>
    <property type="molecule type" value="Genomic_DNA"/>
</dbReference>
<dbReference type="Gene3D" id="1.20.1070.10">
    <property type="entry name" value="Rhodopsin 7-helix transmembrane proteins"/>
    <property type="match status" value="1"/>
</dbReference>
<organism evidence="10 11">
    <name type="scientific">Clavelina lepadiformis</name>
    <name type="common">Light-bulb sea squirt</name>
    <name type="synonym">Ascidia lepadiformis</name>
    <dbReference type="NCBI Taxonomy" id="159417"/>
    <lineage>
        <taxon>Eukaryota</taxon>
        <taxon>Metazoa</taxon>
        <taxon>Chordata</taxon>
        <taxon>Tunicata</taxon>
        <taxon>Ascidiacea</taxon>
        <taxon>Aplousobranchia</taxon>
        <taxon>Clavelinidae</taxon>
        <taxon>Clavelina</taxon>
    </lineage>
</organism>